<dbReference type="InterPro" id="IPR013785">
    <property type="entry name" value="Aldolase_TIM"/>
</dbReference>
<dbReference type="SUPFAM" id="SSF54427">
    <property type="entry name" value="NTF2-like"/>
    <property type="match status" value="1"/>
</dbReference>
<dbReference type="InterPro" id="IPR037396">
    <property type="entry name" value="FMN_HAD"/>
</dbReference>
<dbReference type="InterPro" id="IPR032710">
    <property type="entry name" value="NTF2-like_dom_sf"/>
</dbReference>
<evidence type="ECO:0000256" key="1">
    <source>
        <dbReference type="ARBA" id="ARBA00001917"/>
    </source>
</evidence>
<accession>A0A3E2HBG6</accession>
<dbReference type="OrthoDB" id="1925334at2759"/>
<dbReference type="InterPro" id="IPR000262">
    <property type="entry name" value="FMN-dep_DH"/>
</dbReference>
<dbReference type="InterPro" id="IPR036400">
    <property type="entry name" value="Cyt_B5-like_heme/steroid_sf"/>
</dbReference>
<evidence type="ECO:0000313" key="8">
    <source>
        <dbReference type="EMBL" id="RFU30473.1"/>
    </source>
</evidence>
<comment type="caution">
    <text evidence="8">The sequence shown here is derived from an EMBL/GenBank/DDBJ whole genome shotgun (WGS) entry which is preliminary data.</text>
</comment>
<keyword evidence="9" id="KW-1185">Reference proteome</keyword>
<sequence>MLTRSEVQQHSTRKSCWIIINGTVYDVTEFLDSHPGGSMIILKHAGRDATEAFNPIHSADTLEKHLTQQVLQSKRPKLKTAVPKLKKAKLSSIISITDFELAASRNLPPRSFAFIKTGAEDEYAVNWNRDCWKAIRFRPRILRPIENIDTSWSILGTKFAAPFFICPTGGANLAMPSGDVLLTKAAARHGILHWVCCNAGSTQQAIADARTPNQTTYWQIYAMSDLTVTEGEIKRAIELGYKGFALTVDAIRAGKRERDMRMSLSEDEDNDGDESFTRGPAVKRSPVWSSFDWVSAVKWLRGLTDLPITIKGIQCWEDAALCLHYGVHPWLSNHGGRQLDGAPSSLDTLVDIRKHCPEVLDKCEVIVDGGVNRGSDIVKAIAIGAKGAGLGRAFLYSLVFGEAGVDTSPLAHAFTRSHLNSSSIIMALPSAQPVKLTSNLTIQAPLSRLGHGPGLLILRPVIQSNTLNTQASLDPEPLQKWAEEGYVVAQLEVSDGHATIKEELRQAIDALVSHDKCSDKSKCGMIVYSPPSVSGLTEAIDGSGKIKAIVSYGVLPQLCKKPHVYHLAEKGMKSVAGNEVVYRYPEAQSVSFVLPSHKEFLSASAAVAHTRSLEFLKKQLDGPWFDLEAIWEEHTNFEFENRSVENTMSTMVQEPYVNHIPTITGGIGRQNLTSFYANHFIFNNPDDTELNLVSRTVGIDRVVDEFIFTFTHDKMVDWLIPGIPPTGKKLRIPFTSIVNIRGDRLYHEHIAWDQLTVLFQLGLMPKYLPIPYALPNGPKPETGKRLEYRVPGAGYETAEKLVNESAIPSNEMFKFAVNEASIQEAIADLKSQKKPNFSATAKKYGLERTTLAKRYKGQHTSMETAMSTHRQRLNNA</sequence>
<dbReference type="GO" id="GO:0016491">
    <property type="term" value="F:oxidoreductase activity"/>
    <property type="evidence" value="ECO:0007669"/>
    <property type="project" value="UniProtKB-KW"/>
</dbReference>
<dbReference type="Gene3D" id="3.10.120.10">
    <property type="entry name" value="Cytochrome b5-like heme/steroid binding domain"/>
    <property type="match status" value="1"/>
</dbReference>
<feature type="domain" description="Cytochrome b5 heme-binding" evidence="6">
    <location>
        <begin position="1"/>
        <end position="63"/>
    </location>
</feature>
<proteinExistence type="predicted"/>
<dbReference type="AlphaFoldDB" id="A0A3E2HBG6"/>
<dbReference type="GO" id="GO:0046872">
    <property type="term" value="F:metal ion binding"/>
    <property type="evidence" value="ECO:0007669"/>
    <property type="project" value="UniProtKB-KW"/>
</dbReference>
<keyword evidence="4" id="KW-0560">Oxidoreductase</keyword>
<feature type="non-terminal residue" evidence="8">
    <location>
        <position position="1"/>
    </location>
</feature>
<dbReference type="PANTHER" id="PTHR10578">
    <property type="entry name" value="S -2-HYDROXY-ACID OXIDASE-RELATED"/>
    <property type="match status" value="1"/>
</dbReference>
<organism evidence="8 9">
    <name type="scientific">Scytalidium lignicola</name>
    <name type="common">Hyphomycete</name>
    <dbReference type="NCBI Taxonomy" id="5539"/>
    <lineage>
        <taxon>Eukaryota</taxon>
        <taxon>Fungi</taxon>
        <taxon>Dikarya</taxon>
        <taxon>Ascomycota</taxon>
        <taxon>Pezizomycotina</taxon>
        <taxon>Leotiomycetes</taxon>
        <taxon>Leotiomycetes incertae sedis</taxon>
        <taxon>Scytalidium</taxon>
    </lineage>
</organism>
<reference evidence="8 9" key="1">
    <citation type="submission" date="2018-05" db="EMBL/GenBank/DDBJ databases">
        <title>Draft genome sequence of Scytalidium lignicola DSM 105466, a ubiquitous saprotrophic fungus.</title>
        <authorList>
            <person name="Buettner E."/>
            <person name="Gebauer A.M."/>
            <person name="Hofrichter M."/>
            <person name="Liers C."/>
            <person name="Kellner H."/>
        </authorList>
    </citation>
    <scope>NUCLEOTIDE SEQUENCE [LARGE SCALE GENOMIC DNA]</scope>
    <source>
        <strain evidence="8 9">DSM 105466</strain>
    </source>
</reference>
<name>A0A3E2HBG6_SCYLI</name>
<dbReference type="PROSITE" id="PS51349">
    <property type="entry name" value="FMN_HYDROXY_ACID_DH_2"/>
    <property type="match status" value="1"/>
</dbReference>
<dbReference type="STRING" id="5539.A0A3E2HBG6"/>
<evidence type="ECO:0000259" key="7">
    <source>
        <dbReference type="PROSITE" id="PS51349"/>
    </source>
</evidence>
<dbReference type="PROSITE" id="PS00557">
    <property type="entry name" value="FMN_HYDROXY_ACID_DH_1"/>
    <property type="match status" value="1"/>
</dbReference>
<feature type="domain" description="FMN hydroxy acid dehydrogenase" evidence="7">
    <location>
        <begin position="88"/>
        <end position="444"/>
    </location>
</feature>
<dbReference type="Pfam" id="PF01070">
    <property type="entry name" value="FMN_dh"/>
    <property type="match status" value="1"/>
</dbReference>
<dbReference type="SUPFAM" id="SSF55856">
    <property type="entry name" value="Cytochrome b5-like heme/steroid binding domain"/>
    <property type="match status" value="1"/>
</dbReference>
<evidence type="ECO:0000256" key="3">
    <source>
        <dbReference type="ARBA" id="ARBA00022723"/>
    </source>
</evidence>
<dbReference type="PROSITE" id="PS00191">
    <property type="entry name" value="CYTOCHROME_B5_1"/>
    <property type="match status" value="1"/>
</dbReference>
<keyword evidence="3" id="KW-0479">Metal-binding</keyword>
<keyword evidence="5" id="KW-0408">Iron</keyword>
<evidence type="ECO:0000259" key="6">
    <source>
        <dbReference type="PROSITE" id="PS50255"/>
    </source>
</evidence>
<dbReference type="GO" id="GO:0020037">
    <property type="term" value="F:heme binding"/>
    <property type="evidence" value="ECO:0007669"/>
    <property type="project" value="InterPro"/>
</dbReference>
<evidence type="ECO:0000256" key="4">
    <source>
        <dbReference type="ARBA" id="ARBA00023002"/>
    </source>
</evidence>
<evidence type="ECO:0008006" key="10">
    <source>
        <dbReference type="Google" id="ProtNLM"/>
    </source>
</evidence>
<dbReference type="PROSITE" id="PS50255">
    <property type="entry name" value="CYTOCHROME_B5_2"/>
    <property type="match status" value="1"/>
</dbReference>
<dbReference type="SUPFAM" id="SSF51395">
    <property type="entry name" value="FMN-linked oxidoreductases"/>
    <property type="match status" value="1"/>
</dbReference>
<dbReference type="Gene3D" id="3.10.450.50">
    <property type="match status" value="1"/>
</dbReference>
<dbReference type="PANTHER" id="PTHR10578:SF104">
    <property type="entry name" value="CYTOCHROME B2, MITOCHONDRIAL-RELATED"/>
    <property type="match status" value="1"/>
</dbReference>
<dbReference type="InterPro" id="IPR001199">
    <property type="entry name" value="Cyt_B5-like_heme/steroid-bd"/>
</dbReference>
<dbReference type="Proteomes" id="UP000258309">
    <property type="component" value="Unassembled WGS sequence"/>
</dbReference>
<comment type="cofactor">
    <cofactor evidence="1">
        <name>FMN</name>
        <dbReference type="ChEBI" id="CHEBI:58210"/>
    </cofactor>
</comment>
<feature type="non-terminal residue" evidence="8">
    <location>
        <position position="876"/>
    </location>
</feature>
<dbReference type="SMART" id="SM01117">
    <property type="entry name" value="Cyt-b5"/>
    <property type="match status" value="1"/>
</dbReference>
<keyword evidence="2" id="KW-0349">Heme</keyword>
<evidence type="ECO:0000313" key="9">
    <source>
        <dbReference type="Proteomes" id="UP000258309"/>
    </source>
</evidence>
<dbReference type="Pfam" id="PF00173">
    <property type="entry name" value="Cyt-b5"/>
    <property type="match status" value="1"/>
</dbReference>
<dbReference type="InterPro" id="IPR008259">
    <property type="entry name" value="FMN_hydac_DH_AS"/>
</dbReference>
<evidence type="ECO:0000256" key="5">
    <source>
        <dbReference type="ARBA" id="ARBA00023004"/>
    </source>
</evidence>
<dbReference type="EMBL" id="NCSJ02000099">
    <property type="protein sequence ID" value="RFU30473.1"/>
    <property type="molecule type" value="Genomic_DNA"/>
</dbReference>
<protein>
    <recommendedName>
        <fullName evidence="10">Cytochrome b5 heme-binding domain-containing protein</fullName>
    </recommendedName>
</protein>
<evidence type="ECO:0000256" key="2">
    <source>
        <dbReference type="ARBA" id="ARBA00022617"/>
    </source>
</evidence>
<dbReference type="OMA" id="ETAMSTH"/>
<dbReference type="PRINTS" id="PR00363">
    <property type="entry name" value="CYTOCHROMEB5"/>
</dbReference>
<dbReference type="Gene3D" id="3.20.20.70">
    <property type="entry name" value="Aldolase class I"/>
    <property type="match status" value="1"/>
</dbReference>
<gene>
    <name evidence="8" type="ORF">B7463_g5875</name>
</gene>
<dbReference type="InterPro" id="IPR018506">
    <property type="entry name" value="Cyt_B5_heme-BS"/>
</dbReference>